<organism evidence="1 2">
    <name type="scientific">Candidatus Gottesmanbacteria bacterium GW2011_GWA2_42_18</name>
    <dbReference type="NCBI Taxonomy" id="1618442"/>
    <lineage>
        <taxon>Bacteria</taxon>
        <taxon>Candidatus Gottesmaniibacteriota</taxon>
    </lineage>
</organism>
<comment type="caution">
    <text evidence="1">The sequence shown here is derived from an EMBL/GenBank/DDBJ whole genome shotgun (WGS) entry which is preliminary data.</text>
</comment>
<dbReference type="EMBL" id="LCDD01000017">
    <property type="protein sequence ID" value="KKS46460.1"/>
    <property type="molecule type" value="Genomic_DNA"/>
</dbReference>
<gene>
    <name evidence="1" type="ORF">UV09_C0017G0048</name>
</gene>
<sequence length="234" mass="26778">MNNIIDKTHLYLTEYLAMDFFGYKHHCPYWSNRMKDGKVSFRGFLNGKGEAKSIRQELLRLLSENAQSRAIAGNQDNLRLLAKRNRIGIDCSGFIYRVWDFLIKHKFGKSEFLSLDDIFPGGINRTNAQSLTDKKAAVRINQIKEIQFGDCLRLNSGRHVAFIKEITAEKLVYIHASSSLTLIQGVHKGMILIKDSEKKLTDQVWLEEAGDGDTLKKYFKTETGDGIWRLKAFA</sequence>
<reference evidence="1 2" key="1">
    <citation type="journal article" date="2015" name="Nature">
        <title>rRNA introns, odd ribosomes, and small enigmatic genomes across a large radiation of phyla.</title>
        <authorList>
            <person name="Brown C.T."/>
            <person name="Hug L.A."/>
            <person name="Thomas B.C."/>
            <person name="Sharon I."/>
            <person name="Castelle C.J."/>
            <person name="Singh A."/>
            <person name="Wilkins M.J."/>
            <person name="Williams K.H."/>
            <person name="Banfield J.F."/>
        </authorList>
    </citation>
    <scope>NUCLEOTIDE SEQUENCE [LARGE SCALE GENOMIC DNA]</scope>
</reference>
<proteinExistence type="predicted"/>
<accession>A0A0G0ZCK0</accession>
<dbReference type="AlphaFoldDB" id="A0A0G0ZCK0"/>
<name>A0A0G0ZCK0_9BACT</name>
<evidence type="ECO:0000313" key="2">
    <source>
        <dbReference type="Proteomes" id="UP000034320"/>
    </source>
</evidence>
<evidence type="ECO:0008006" key="3">
    <source>
        <dbReference type="Google" id="ProtNLM"/>
    </source>
</evidence>
<dbReference type="Proteomes" id="UP000034320">
    <property type="component" value="Unassembled WGS sequence"/>
</dbReference>
<protein>
    <recommendedName>
        <fullName evidence="3">NlpC/P60 domain-containing protein</fullName>
    </recommendedName>
</protein>
<evidence type="ECO:0000313" key="1">
    <source>
        <dbReference type="EMBL" id="KKS46460.1"/>
    </source>
</evidence>